<feature type="transmembrane region" description="Helical" evidence="1">
    <location>
        <begin position="55"/>
        <end position="79"/>
    </location>
</feature>
<feature type="transmembrane region" description="Helical" evidence="1">
    <location>
        <begin position="163"/>
        <end position="184"/>
    </location>
</feature>
<dbReference type="EMBL" id="HACM01012285">
    <property type="protein sequence ID" value="CRZ12727.1"/>
    <property type="molecule type" value="Transcribed_RNA"/>
</dbReference>
<feature type="transmembrane region" description="Helical" evidence="1">
    <location>
        <begin position="29"/>
        <end position="49"/>
    </location>
</feature>
<keyword evidence="1" id="KW-0472">Membrane</keyword>
<protein>
    <submittedName>
        <fullName evidence="2">Uncharacterized protein</fullName>
    </submittedName>
</protein>
<keyword evidence="1" id="KW-1133">Transmembrane helix</keyword>
<feature type="transmembrane region" description="Helical" evidence="1">
    <location>
        <begin position="190"/>
        <end position="212"/>
    </location>
</feature>
<reference evidence="2" key="1">
    <citation type="submission" date="2015-04" db="EMBL/GenBank/DDBJ databases">
        <title>The genome sequence of the plant pathogenic Rhizarian Plasmodiophora brassicae reveals insights in its biotrophic life cycle and the origin of chitin synthesis.</title>
        <authorList>
            <person name="Schwelm A."/>
            <person name="Fogelqvist J."/>
            <person name="Knaust A."/>
            <person name="Julke S."/>
            <person name="Lilja T."/>
            <person name="Dhandapani V."/>
            <person name="Bonilla-Rosso G."/>
            <person name="Karlsson M."/>
            <person name="Shevchenko A."/>
            <person name="Choi S.R."/>
            <person name="Kim H.G."/>
            <person name="Park J.Y."/>
            <person name="Lim Y.P."/>
            <person name="Ludwig-Muller J."/>
            <person name="Dixelius C."/>
        </authorList>
    </citation>
    <scope>NUCLEOTIDE SEQUENCE</scope>
    <source>
        <tissue evidence="2">Potato root galls</tissue>
    </source>
</reference>
<keyword evidence="1" id="KW-0812">Transmembrane</keyword>
<sequence>MTVYQKGCNVDASPLSILSSRFMSRRWLALFRASCAMFLMFTIIIDYTAVGNIPYILYLTHWLSILNLAYFLTSCCALYSFCPAFIKQSAYILNEICIPNNIMVCAMYWVAIHPFIRPGYLTTFRLFRNIADHGLTLALLIVDFTISDTLFIKGHVFWPTIVLTYIPVNAAYTLTHNVGIYRVLTFRDTLSYVFLSVAVLVSLTSFIVISWMGPYLKRSSATESVYGADISI</sequence>
<dbReference type="AlphaFoldDB" id="A0A0H5RGN8"/>
<feature type="non-terminal residue" evidence="2">
    <location>
        <position position="232"/>
    </location>
</feature>
<accession>A0A0H5RGN8</accession>
<name>A0A0H5RGN8_9EUKA</name>
<proteinExistence type="predicted"/>
<evidence type="ECO:0000313" key="2">
    <source>
        <dbReference type="EMBL" id="CRZ12727.1"/>
    </source>
</evidence>
<feature type="transmembrane region" description="Helical" evidence="1">
    <location>
        <begin position="91"/>
        <end position="110"/>
    </location>
</feature>
<organism evidence="2">
    <name type="scientific">Spongospora subterranea</name>
    <dbReference type="NCBI Taxonomy" id="70186"/>
    <lineage>
        <taxon>Eukaryota</taxon>
        <taxon>Sar</taxon>
        <taxon>Rhizaria</taxon>
        <taxon>Endomyxa</taxon>
        <taxon>Phytomyxea</taxon>
        <taxon>Plasmodiophorida</taxon>
        <taxon>Plasmodiophoridae</taxon>
        <taxon>Spongospora</taxon>
    </lineage>
</organism>
<evidence type="ECO:0000256" key="1">
    <source>
        <dbReference type="SAM" id="Phobius"/>
    </source>
</evidence>